<dbReference type="Gene3D" id="1.10.10.60">
    <property type="entry name" value="Homeodomain-like"/>
    <property type="match status" value="2"/>
</dbReference>
<reference evidence="5 6" key="1">
    <citation type="journal article" date="2014" name="Nature">
        <title>An environmental bacterial taxon with a large and distinct metabolic repertoire.</title>
        <authorList>
            <person name="Wilson M.C."/>
            <person name="Mori T."/>
            <person name="Ruckert C."/>
            <person name="Uria A.R."/>
            <person name="Helf M.J."/>
            <person name="Takada K."/>
            <person name="Gernert C."/>
            <person name="Steffens U.A."/>
            <person name="Heycke N."/>
            <person name="Schmitt S."/>
            <person name="Rinke C."/>
            <person name="Helfrich E.J."/>
            <person name="Brachmann A.O."/>
            <person name="Gurgui C."/>
            <person name="Wakimoto T."/>
            <person name="Kracht M."/>
            <person name="Crusemann M."/>
            <person name="Hentschel U."/>
            <person name="Abe I."/>
            <person name="Matsunaga S."/>
            <person name="Kalinowski J."/>
            <person name="Takeyama H."/>
            <person name="Piel J."/>
        </authorList>
    </citation>
    <scope>NUCLEOTIDE SEQUENCE [LARGE SCALE GENOMIC DNA]</scope>
    <source>
        <strain evidence="6">TSY1</strain>
    </source>
</reference>
<evidence type="ECO:0000259" key="4">
    <source>
        <dbReference type="PROSITE" id="PS01124"/>
    </source>
</evidence>
<dbReference type="SMART" id="SM00342">
    <property type="entry name" value="HTH_ARAC"/>
    <property type="match status" value="1"/>
</dbReference>
<comment type="caution">
    <text evidence="5">The sequence shown here is derived from an EMBL/GenBank/DDBJ whole genome shotgun (WGS) entry which is preliminary data.</text>
</comment>
<dbReference type="Proteomes" id="UP000019141">
    <property type="component" value="Unassembled WGS sequence"/>
</dbReference>
<dbReference type="SUPFAM" id="SSF52317">
    <property type="entry name" value="Class I glutamine amidotransferase-like"/>
    <property type="match status" value="1"/>
</dbReference>
<proteinExistence type="predicted"/>
<dbReference type="PATRIC" id="fig|1429438.4.peg.1968"/>
<dbReference type="GO" id="GO:0003700">
    <property type="term" value="F:DNA-binding transcription factor activity"/>
    <property type="evidence" value="ECO:0007669"/>
    <property type="project" value="InterPro"/>
</dbReference>
<dbReference type="InterPro" id="IPR002818">
    <property type="entry name" value="DJ-1/PfpI"/>
</dbReference>
<keyword evidence="6" id="KW-1185">Reference proteome</keyword>
<dbReference type="PRINTS" id="PR00032">
    <property type="entry name" value="HTHARAC"/>
</dbReference>
<dbReference type="InterPro" id="IPR009057">
    <property type="entry name" value="Homeodomain-like_sf"/>
</dbReference>
<keyword evidence="2" id="KW-0238">DNA-binding</keyword>
<dbReference type="AlphaFoldDB" id="W4LT57"/>
<dbReference type="GO" id="GO:0043565">
    <property type="term" value="F:sequence-specific DNA binding"/>
    <property type="evidence" value="ECO:0007669"/>
    <property type="project" value="InterPro"/>
</dbReference>
<evidence type="ECO:0000313" key="6">
    <source>
        <dbReference type="Proteomes" id="UP000019141"/>
    </source>
</evidence>
<organism evidence="5 6">
    <name type="scientific">Entotheonella factor</name>
    <dbReference type="NCBI Taxonomy" id="1429438"/>
    <lineage>
        <taxon>Bacteria</taxon>
        <taxon>Pseudomonadati</taxon>
        <taxon>Nitrospinota/Tectimicrobiota group</taxon>
        <taxon>Candidatus Tectimicrobiota</taxon>
        <taxon>Candidatus Entotheonellia</taxon>
        <taxon>Candidatus Entotheonellales</taxon>
        <taxon>Candidatus Entotheonellaceae</taxon>
        <taxon>Candidatus Entotheonella</taxon>
    </lineage>
</organism>
<feature type="domain" description="HTH araC/xylS-type" evidence="4">
    <location>
        <begin position="222"/>
        <end position="320"/>
    </location>
</feature>
<name>W4LT57_ENTF1</name>
<dbReference type="InterPro" id="IPR018060">
    <property type="entry name" value="HTH_AraC"/>
</dbReference>
<dbReference type="InterPro" id="IPR052158">
    <property type="entry name" value="INH-QAR"/>
</dbReference>
<dbReference type="InterPro" id="IPR029062">
    <property type="entry name" value="Class_I_gatase-like"/>
</dbReference>
<dbReference type="InterPro" id="IPR018062">
    <property type="entry name" value="HTH_AraC-typ_CS"/>
</dbReference>
<dbReference type="SUPFAM" id="SSF46689">
    <property type="entry name" value="Homeodomain-like"/>
    <property type="match status" value="2"/>
</dbReference>
<dbReference type="CDD" id="cd03138">
    <property type="entry name" value="GATase1_AraC_2"/>
    <property type="match status" value="1"/>
</dbReference>
<dbReference type="Pfam" id="PF01965">
    <property type="entry name" value="DJ-1_PfpI"/>
    <property type="match status" value="1"/>
</dbReference>
<dbReference type="HOGENOM" id="CLU_000445_59_0_7"/>
<protein>
    <recommendedName>
        <fullName evidence="4">HTH araC/xylS-type domain-containing protein</fullName>
    </recommendedName>
</protein>
<keyword evidence="3" id="KW-0804">Transcription</keyword>
<dbReference type="PANTHER" id="PTHR43130">
    <property type="entry name" value="ARAC-FAMILY TRANSCRIPTIONAL REGULATOR"/>
    <property type="match status" value="1"/>
</dbReference>
<dbReference type="PANTHER" id="PTHR43130:SF11">
    <property type="entry name" value="TRANSCRIPTIONAL REGULATORY PROTEIN"/>
    <property type="match status" value="1"/>
</dbReference>
<dbReference type="Pfam" id="PF12833">
    <property type="entry name" value="HTH_18"/>
    <property type="match status" value="1"/>
</dbReference>
<evidence type="ECO:0000256" key="3">
    <source>
        <dbReference type="ARBA" id="ARBA00023163"/>
    </source>
</evidence>
<evidence type="ECO:0000256" key="1">
    <source>
        <dbReference type="ARBA" id="ARBA00023015"/>
    </source>
</evidence>
<keyword evidence="1" id="KW-0805">Transcription regulation</keyword>
<evidence type="ECO:0000256" key="2">
    <source>
        <dbReference type="ARBA" id="ARBA00023125"/>
    </source>
</evidence>
<dbReference type="InterPro" id="IPR020449">
    <property type="entry name" value="Tscrpt_reg_AraC-type_HTH"/>
</dbReference>
<dbReference type="PROSITE" id="PS01124">
    <property type="entry name" value="HTH_ARAC_FAMILY_2"/>
    <property type="match status" value="1"/>
</dbReference>
<dbReference type="PROSITE" id="PS00041">
    <property type="entry name" value="HTH_ARAC_FAMILY_1"/>
    <property type="match status" value="1"/>
</dbReference>
<dbReference type="EMBL" id="AZHW01000295">
    <property type="protein sequence ID" value="ETX00891.1"/>
    <property type="molecule type" value="Genomic_DNA"/>
</dbReference>
<dbReference type="Gene3D" id="3.40.50.880">
    <property type="match status" value="1"/>
</dbReference>
<evidence type="ECO:0000313" key="5">
    <source>
        <dbReference type="EMBL" id="ETX00891.1"/>
    </source>
</evidence>
<accession>W4LT57</accession>
<gene>
    <name evidence="5" type="ORF">ETSY1_09585</name>
</gene>
<sequence length="336" mass="38484">MLTVAFVIYPRVLLGSITLPLEMLTAADHVYRVRHKSDSRLRLHVATLDGQPLESTGIFSIQPTCSLDQLGDIDLLYLPTLWRNPLPVLHRHRRLIPLLQRMASRQTWICAVGTGSCFLAEAGLLDGKPATTHWYFMEAFSRRYPSVDLKRQHLITRAGHLYCAGSVNSVADLTCYFIERFYGPQIARQVESHFSPEIRRSYRQQGYFEGEANLQHHDELMIDAQHWLHEHFAEPLSFADLARHLGMSQRTLNRRFKLATGMSPGRYLQQLRLEQARELLRDTNLPIAEIAMSVGYQDMGYFATLFREQMAQSPTAYRQAVRGKLFAVSLEAKGEP</sequence>